<accession>A0A2D2C406</accession>
<name>A0A2D2C406_9RHOB</name>
<dbReference type="GeneID" id="78899256"/>
<dbReference type="AlphaFoldDB" id="A0A2D2C406"/>
<dbReference type="EMBL" id="CP024422">
    <property type="protein sequence ID" value="ATQ57243.1"/>
    <property type="molecule type" value="Genomic_DNA"/>
</dbReference>
<dbReference type="Proteomes" id="UP000229314">
    <property type="component" value="Chromosome"/>
</dbReference>
<reference evidence="1 2" key="1">
    <citation type="submission" date="2017-10" db="EMBL/GenBank/DDBJ databases">
        <title>Complete genome sequence of Paracoccus yeei TT13 isolated from human skin.</title>
        <authorList>
            <person name="Lee K."/>
            <person name="Lim J.Y."/>
            <person name="Hwang I."/>
        </authorList>
    </citation>
    <scope>NUCLEOTIDE SEQUENCE [LARGE SCALE GENOMIC DNA]</scope>
    <source>
        <strain evidence="1 2">TT13</strain>
    </source>
</reference>
<gene>
    <name evidence="1" type="ORF">PYTT13_16525</name>
</gene>
<protein>
    <submittedName>
        <fullName evidence="1">Regulator</fullName>
    </submittedName>
</protein>
<evidence type="ECO:0000313" key="2">
    <source>
        <dbReference type="Proteomes" id="UP000229314"/>
    </source>
</evidence>
<sequence length="120" mass="13451">MTPSQKPQDGGAASDGRLADLCRLQKQIHNLIEMRKRQIKGSAKNYSDMTPKQAQKASADASWLGMEIDKAEREAHACAVDLGLADPRPASSYDYVDYRPSSFHHYRHRPTKPRCVEAQP</sequence>
<evidence type="ECO:0000313" key="1">
    <source>
        <dbReference type="EMBL" id="ATQ57243.1"/>
    </source>
</evidence>
<proteinExistence type="predicted"/>
<dbReference type="RefSeq" id="WP_099649831.1">
    <property type="nucleotide sequence ID" value="NZ_CAJGAB010000097.1"/>
</dbReference>
<organism evidence="1 2">
    <name type="scientific">Paracoccus yeei</name>
    <dbReference type="NCBI Taxonomy" id="147645"/>
    <lineage>
        <taxon>Bacteria</taxon>
        <taxon>Pseudomonadati</taxon>
        <taxon>Pseudomonadota</taxon>
        <taxon>Alphaproteobacteria</taxon>
        <taxon>Rhodobacterales</taxon>
        <taxon>Paracoccaceae</taxon>
        <taxon>Paracoccus</taxon>
    </lineage>
</organism>